<dbReference type="NCBIfam" id="TIGR02532">
    <property type="entry name" value="IV_pilin_GFxxxE"/>
    <property type="match status" value="1"/>
</dbReference>
<accession>A0A4Q7LQW2</accession>
<comment type="subcellular location">
    <subcellularLocation>
        <location evidence="1">Membrane</location>
        <topology evidence="1">Single-pass membrane protein</topology>
    </subcellularLocation>
</comment>
<gene>
    <name evidence="7" type="ORF">EV141_1911</name>
</gene>
<dbReference type="PANTHER" id="PTHR30093:SF44">
    <property type="entry name" value="TYPE II SECRETION SYSTEM CORE PROTEIN G"/>
    <property type="match status" value="1"/>
</dbReference>
<dbReference type="SUPFAM" id="SSF54523">
    <property type="entry name" value="Pili subunits"/>
    <property type="match status" value="1"/>
</dbReference>
<evidence type="ECO:0000256" key="3">
    <source>
        <dbReference type="ARBA" id="ARBA00022692"/>
    </source>
</evidence>
<evidence type="ECO:0000256" key="1">
    <source>
        <dbReference type="ARBA" id="ARBA00004167"/>
    </source>
</evidence>
<dbReference type="EMBL" id="SGWW01000003">
    <property type="protein sequence ID" value="RZS56447.1"/>
    <property type="molecule type" value="Genomic_DNA"/>
</dbReference>
<proteinExistence type="predicted"/>
<evidence type="ECO:0000256" key="6">
    <source>
        <dbReference type="SAM" id="Phobius"/>
    </source>
</evidence>
<dbReference type="AlphaFoldDB" id="A0A4Q7LQW2"/>
<evidence type="ECO:0000256" key="5">
    <source>
        <dbReference type="ARBA" id="ARBA00023136"/>
    </source>
</evidence>
<keyword evidence="4 6" id="KW-1133">Transmembrane helix</keyword>
<dbReference type="RefSeq" id="WP_130485692.1">
    <property type="nucleotide sequence ID" value="NZ_SGWW01000003.1"/>
</dbReference>
<evidence type="ECO:0000256" key="2">
    <source>
        <dbReference type="ARBA" id="ARBA00022481"/>
    </source>
</evidence>
<dbReference type="GO" id="GO:0016020">
    <property type="term" value="C:membrane"/>
    <property type="evidence" value="ECO:0007669"/>
    <property type="project" value="UniProtKB-SubCell"/>
</dbReference>
<keyword evidence="5 6" id="KW-0472">Membrane</keyword>
<dbReference type="InterPro" id="IPR012902">
    <property type="entry name" value="N_methyl_site"/>
</dbReference>
<keyword evidence="3 6" id="KW-0812">Transmembrane</keyword>
<dbReference type="PANTHER" id="PTHR30093">
    <property type="entry name" value="GENERAL SECRETION PATHWAY PROTEIN G"/>
    <property type="match status" value="1"/>
</dbReference>
<organism evidence="7 8">
    <name type="scientific">Microcella putealis</name>
    <dbReference type="NCBI Taxonomy" id="337005"/>
    <lineage>
        <taxon>Bacteria</taxon>
        <taxon>Bacillati</taxon>
        <taxon>Actinomycetota</taxon>
        <taxon>Actinomycetes</taxon>
        <taxon>Micrococcales</taxon>
        <taxon>Microbacteriaceae</taxon>
        <taxon>Microcella</taxon>
    </lineage>
</organism>
<feature type="transmembrane region" description="Helical" evidence="6">
    <location>
        <begin position="23"/>
        <end position="47"/>
    </location>
</feature>
<dbReference type="Gene3D" id="3.30.700.10">
    <property type="entry name" value="Glycoprotein, Type 4 Pilin"/>
    <property type="match status" value="1"/>
</dbReference>
<dbReference type="Proteomes" id="UP000293519">
    <property type="component" value="Unassembled WGS sequence"/>
</dbReference>
<reference evidence="7 8" key="1">
    <citation type="journal article" date="2015" name="Stand. Genomic Sci.">
        <title>Genomic Encyclopedia of Bacterial and Archaeal Type Strains, Phase III: the genomes of soil and plant-associated and newly described type strains.</title>
        <authorList>
            <person name="Whitman W.B."/>
            <person name="Woyke T."/>
            <person name="Klenk H.P."/>
            <person name="Zhou Y."/>
            <person name="Lilburn T.G."/>
            <person name="Beck B.J."/>
            <person name="De Vos P."/>
            <person name="Vandamme P."/>
            <person name="Eisen J.A."/>
            <person name="Garrity G."/>
            <person name="Hugenholtz P."/>
            <person name="Kyrpides N.C."/>
        </authorList>
    </citation>
    <scope>NUCLEOTIDE SEQUENCE [LARGE SCALE GENOMIC DNA]</scope>
    <source>
        <strain evidence="7 8">CV2</strain>
    </source>
</reference>
<evidence type="ECO:0000256" key="4">
    <source>
        <dbReference type="ARBA" id="ARBA00022989"/>
    </source>
</evidence>
<keyword evidence="2" id="KW-0488">Methylation</keyword>
<comment type="caution">
    <text evidence="7">The sequence shown here is derived from an EMBL/GenBank/DDBJ whole genome shotgun (WGS) entry which is preliminary data.</text>
</comment>
<evidence type="ECO:0000313" key="7">
    <source>
        <dbReference type="EMBL" id="RZS56447.1"/>
    </source>
</evidence>
<dbReference type="Pfam" id="PF07963">
    <property type="entry name" value="N_methyl"/>
    <property type="match status" value="1"/>
</dbReference>
<evidence type="ECO:0000313" key="8">
    <source>
        <dbReference type="Proteomes" id="UP000293519"/>
    </source>
</evidence>
<keyword evidence="8" id="KW-1185">Reference proteome</keyword>
<dbReference type="OrthoDB" id="5123098at2"/>
<dbReference type="InterPro" id="IPR045584">
    <property type="entry name" value="Pilin-like"/>
</dbReference>
<name>A0A4Q7LQW2_9MICO</name>
<dbReference type="PROSITE" id="PS00409">
    <property type="entry name" value="PROKAR_NTER_METHYL"/>
    <property type="match status" value="1"/>
</dbReference>
<sequence length="138" mass="14588">MMLKFNEQVTERLQARREGEKGFTLIELLVVVIIIGVLAAIAIPVFLNQREAAWRSAVESDLRNAAIAMQTEATERGGSYVGIVVGDLDLVASDGVTVTITEQTATDFVLTGVHSSLPTAGDTTTYDSGAGGLSGVFN</sequence>
<protein>
    <submittedName>
        <fullName evidence="7">Type IV pilus assembly protein PilA</fullName>
    </submittedName>
</protein>